<feature type="transmembrane region" description="Helical" evidence="6">
    <location>
        <begin position="21"/>
        <end position="42"/>
    </location>
</feature>
<dbReference type="PANTHER" id="PTHR23505:SF79">
    <property type="entry name" value="PROTEIN SPINSTER"/>
    <property type="match status" value="1"/>
</dbReference>
<dbReference type="RefSeq" id="WP_277834474.1">
    <property type="nucleotide sequence ID" value="NZ_JARQZE010000013.1"/>
</dbReference>
<sequence length="449" mass="47646">MAVSTSPAAPHRVTWHSHYALFMLAVIYIFNYIDRLVISILIEPIKLEFGISDTQIGLLSGVAFAIFYTLFGFPFGRLADRIGRKPVIALACIAWSAMTMLCGIATSFAMLLLFRIGVAVGEAGGTAPSVAMVSELYPPEQRSRALSVFLMGPSLGAVFGLGLGGWIAETYGWRTAFLVIGAPGVLIGLIFLLTVRSPRIAAPARSAAGAQDENWRSTLRALFETPAFMLVVAAGTLAAVMGYAIGTWNPSFLIRSHGLTMQQAGLLVGIGGGVASTIATLMCGAITDRMVAKDPGWQLIIPIIACVITVPLGLAFYLWPAGVAFHIGSLPVPEAYLFYLGFCFTAIWWSVPCFGAISHLFPPHRLAQATAIFVMAMTLLGVGLGPIIVGGLSDLMNPSLGQEALRYALAASVLLYLLTAACLLAALPRYRRKLQATTPPPANAAVARA</sequence>
<name>A0ABW3WA36_9RHOO</name>
<keyword evidence="3 6" id="KW-0812">Transmembrane</keyword>
<keyword evidence="5 6" id="KW-0472">Membrane</keyword>
<feature type="transmembrane region" description="Helical" evidence="6">
    <location>
        <begin position="339"/>
        <end position="357"/>
    </location>
</feature>
<dbReference type="EMBL" id="JBHTMC010000008">
    <property type="protein sequence ID" value="MFD1262791.1"/>
    <property type="molecule type" value="Genomic_DNA"/>
</dbReference>
<accession>A0ABW3WA36</accession>
<feature type="transmembrane region" description="Helical" evidence="6">
    <location>
        <begin position="227"/>
        <end position="246"/>
    </location>
</feature>
<dbReference type="InterPro" id="IPR011701">
    <property type="entry name" value="MFS"/>
</dbReference>
<dbReference type="InterPro" id="IPR044770">
    <property type="entry name" value="MFS_spinster-like"/>
</dbReference>
<dbReference type="Pfam" id="PF07690">
    <property type="entry name" value="MFS_1"/>
    <property type="match status" value="1"/>
</dbReference>
<feature type="transmembrane region" description="Helical" evidence="6">
    <location>
        <begin position="266"/>
        <end position="287"/>
    </location>
</feature>
<organism evidence="8 9">
    <name type="scientific">Thauera mechernichensis</name>
    <dbReference type="NCBI Taxonomy" id="82788"/>
    <lineage>
        <taxon>Bacteria</taxon>
        <taxon>Pseudomonadati</taxon>
        <taxon>Pseudomonadota</taxon>
        <taxon>Betaproteobacteria</taxon>
        <taxon>Rhodocyclales</taxon>
        <taxon>Zoogloeaceae</taxon>
        <taxon>Thauera</taxon>
    </lineage>
</organism>
<evidence type="ECO:0000256" key="3">
    <source>
        <dbReference type="ARBA" id="ARBA00022692"/>
    </source>
</evidence>
<comment type="caution">
    <text evidence="8">The sequence shown here is derived from an EMBL/GenBank/DDBJ whole genome shotgun (WGS) entry which is preliminary data.</text>
</comment>
<reference evidence="9" key="1">
    <citation type="journal article" date="2019" name="Int. J. Syst. Evol. Microbiol.">
        <title>The Global Catalogue of Microorganisms (GCM) 10K type strain sequencing project: providing services to taxonomists for standard genome sequencing and annotation.</title>
        <authorList>
            <consortium name="The Broad Institute Genomics Platform"/>
            <consortium name="The Broad Institute Genome Sequencing Center for Infectious Disease"/>
            <person name="Wu L."/>
            <person name="Ma J."/>
        </authorList>
    </citation>
    <scope>NUCLEOTIDE SEQUENCE [LARGE SCALE GENOMIC DNA]</scope>
    <source>
        <strain evidence="9">CCUG 48884</strain>
    </source>
</reference>
<keyword evidence="4 6" id="KW-1133">Transmembrane helix</keyword>
<dbReference type="InterPro" id="IPR036259">
    <property type="entry name" value="MFS_trans_sf"/>
</dbReference>
<evidence type="ECO:0000256" key="4">
    <source>
        <dbReference type="ARBA" id="ARBA00022989"/>
    </source>
</evidence>
<feature type="transmembrane region" description="Helical" evidence="6">
    <location>
        <begin position="404"/>
        <end position="427"/>
    </location>
</feature>
<evidence type="ECO:0000256" key="6">
    <source>
        <dbReference type="SAM" id="Phobius"/>
    </source>
</evidence>
<feature type="transmembrane region" description="Helical" evidence="6">
    <location>
        <begin position="54"/>
        <end position="75"/>
    </location>
</feature>
<dbReference type="Proteomes" id="UP001597158">
    <property type="component" value="Unassembled WGS sequence"/>
</dbReference>
<feature type="transmembrane region" description="Helical" evidence="6">
    <location>
        <begin position="369"/>
        <end position="392"/>
    </location>
</feature>
<feature type="transmembrane region" description="Helical" evidence="6">
    <location>
        <begin position="145"/>
        <end position="167"/>
    </location>
</feature>
<evidence type="ECO:0000313" key="8">
    <source>
        <dbReference type="EMBL" id="MFD1262791.1"/>
    </source>
</evidence>
<dbReference type="InterPro" id="IPR020846">
    <property type="entry name" value="MFS_dom"/>
</dbReference>
<feature type="transmembrane region" description="Helical" evidence="6">
    <location>
        <begin position="112"/>
        <end position="133"/>
    </location>
</feature>
<dbReference type="SUPFAM" id="SSF103473">
    <property type="entry name" value="MFS general substrate transporter"/>
    <property type="match status" value="1"/>
</dbReference>
<dbReference type="PANTHER" id="PTHR23505">
    <property type="entry name" value="SPINSTER"/>
    <property type="match status" value="1"/>
</dbReference>
<keyword evidence="2" id="KW-0813">Transport</keyword>
<evidence type="ECO:0000256" key="5">
    <source>
        <dbReference type="ARBA" id="ARBA00023136"/>
    </source>
</evidence>
<evidence type="ECO:0000256" key="2">
    <source>
        <dbReference type="ARBA" id="ARBA00022448"/>
    </source>
</evidence>
<gene>
    <name evidence="8" type="ORF">ACFQ4M_04290</name>
</gene>
<protein>
    <submittedName>
        <fullName evidence="8">Spinster family MFS transporter</fullName>
    </submittedName>
</protein>
<feature type="domain" description="Major facilitator superfamily (MFS) profile" evidence="7">
    <location>
        <begin position="20"/>
        <end position="431"/>
    </location>
</feature>
<feature type="transmembrane region" description="Helical" evidence="6">
    <location>
        <begin position="299"/>
        <end position="319"/>
    </location>
</feature>
<evidence type="ECO:0000313" key="9">
    <source>
        <dbReference type="Proteomes" id="UP001597158"/>
    </source>
</evidence>
<evidence type="ECO:0000259" key="7">
    <source>
        <dbReference type="PROSITE" id="PS50850"/>
    </source>
</evidence>
<dbReference type="CDD" id="cd17328">
    <property type="entry name" value="MFS_spinster_like"/>
    <property type="match status" value="1"/>
</dbReference>
<feature type="transmembrane region" description="Helical" evidence="6">
    <location>
        <begin position="173"/>
        <end position="195"/>
    </location>
</feature>
<proteinExistence type="predicted"/>
<comment type="subcellular location">
    <subcellularLocation>
        <location evidence="1">Membrane</location>
        <topology evidence="1">Multi-pass membrane protein</topology>
    </subcellularLocation>
</comment>
<keyword evidence="9" id="KW-1185">Reference proteome</keyword>
<dbReference type="PROSITE" id="PS50850">
    <property type="entry name" value="MFS"/>
    <property type="match status" value="1"/>
</dbReference>
<evidence type="ECO:0000256" key="1">
    <source>
        <dbReference type="ARBA" id="ARBA00004141"/>
    </source>
</evidence>
<feature type="transmembrane region" description="Helical" evidence="6">
    <location>
        <begin position="87"/>
        <end position="106"/>
    </location>
</feature>
<dbReference type="Gene3D" id="1.20.1250.20">
    <property type="entry name" value="MFS general substrate transporter like domains"/>
    <property type="match status" value="1"/>
</dbReference>